<feature type="compositionally biased region" description="Basic and acidic residues" evidence="1">
    <location>
        <begin position="32"/>
        <end position="42"/>
    </location>
</feature>
<feature type="region of interest" description="Disordered" evidence="1">
    <location>
        <begin position="1"/>
        <end position="148"/>
    </location>
</feature>
<evidence type="ECO:0000313" key="3">
    <source>
        <dbReference type="Proteomes" id="UP000712281"/>
    </source>
</evidence>
<proteinExistence type="predicted"/>
<name>A0A8S9LP43_BRACR</name>
<feature type="compositionally biased region" description="Polar residues" evidence="1">
    <location>
        <begin position="91"/>
        <end position="102"/>
    </location>
</feature>
<dbReference type="EMBL" id="QGKW02000276">
    <property type="protein sequence ID" value="KAF2609294.1"/>
    <property type="molecule type" value="Genomic_DNA"/>
</dbReference>
<sequence length="148" mass="16845">MPTHRRELQTDDQPSLRASRDHVLPRNQPFKQRVDRHGRPFGERISMAASRPSGPRNKIAPAAPPPRQLNSKENHYLRNGQRDHTHISPPYSRSHSHQSGKGQQNGGSPALQLSPRFQWKEKSPLRDQEATSHLHRNSSPRPSLGKET</sequence>
<evidence type="ECO:0000313" key="2">
    <source>
        <dbReference type="EMBL" id="KAF2609294.1"/>
    </source>
</evidence>
<reference evidence="2" key="1">
    <citation type="submission" date="2019-12" db="EMBL/GenBank/DDBJ databases">
        <title>Genome sequencing and annotation of Brassica cretica.</title>
        <authorList>
            <person name="Studholme D.J."/>
            <person name="Sarris P.F."/>
        </authorList>
    </citation>
    <scope>NUCLEOTIDE SEQUENCE</scope>
    <source>
        <strain evidence="2">PFS-001/15</strain>
        <tissue evidence="2">Leaf</tissue>
    </source>
</reference>
<feature type="compositionally biased region" description="Basic and acidic residues" evidence="1">
    <location>
        <begin position="118"/>
        <end position="132"/>
    </location>
</feature>
<gene>
    <name evidence="2" type="ORF">F2Q68_00043293</name>
</gene>
<feature type="compositionally biased region" description="Basic and acidic residues" evidence="1">
    <location>
        <begin position="70"/>
        <end position="86"/>
    </location>
</feature>
<dbReference type="AlphaFoldDB" id="A0A8S9LP43"/>
<dbReference type="Proteomes" id="UP000712281">
    <property type="component" value="Unassembled WGS sequence"/>
</dbReference>
<evidence type="ECO:0000256" key="1">
    <source>
        <dbReference type="SAM" id="MobiDB-lite"/>
    </source>
</evidence>
<accession>A0A8S9LP43</accession>
<comment type="caution">
    <text evidence="2">The sequence shown here is derived from an EMBL/GenBank/DDBJ whole genome shotgun (WGS) entry which is preliminary data.</text>
</comment>
<protein>
    <submittedName>
        <fullName evidence="2">Uncharacterized protein</fullName>
    </submittedName>
</protein>
<organism evidence="2 3">
    <name type="scientific">Brassica cretica</name>
    <name type="common">Mustard</name>
    <dbReference type="NCBI Taxonomy" id="69181"/>
    <lineage>
        <taxon>Eukaryota</taxon>
        <taxon>Viridiplantae</taxon>
        <taxon>Streptophyta</taxon>
        <taxon>Embryophyta</taxon>
        <taxon>Tracheophyta</taxon>
        <taxon>Spermatophyta</taxon>
        <taxon>Magnoliopsida</taxon>
        <taxon>eudicotyledons</taxon>
        <taxon>Gunneridae</taxon>
        <taxon>Pentapetalae</taxon>
        <taxon>rosids</taxon>
        <taxon>malvids</taxon>
        <taxon>Brassicales</taxon>
        <taxon>Brassicaceae</taxon>
        <taxon>Brassiceae</taxon>
        <taxon>Brassica</taxon>
    </lineage>
</organism>